<dbReference type="PANTHER" id="PTHR43469:SF1">
    <property type="entry name" value="SPBETA PROPHAGE-DERIVED DISULFIDE BOND FORMATION PROTEIN B"/>
    <property type="match status" value="1"/>
</dbReference>
<gene>
    <name evidence="13" type="ORF">UFOPK4098_01634</name>
</gene>
<organism evidence="13">
    <name type="scientific">freshwater metagenome</name>
    <dbReference type="NCBI Taxonomy" id="449393"/>
    <lineage>
        <taxon>unclassified sequences</taxon>
        <taxon>metagenomes</taxon>
        <taxon>ecological metagenomes</taxon>
    </lineage>
</organism>
<evidence type="ECO:0000256" key="10">
    <source>
        <dbReference type="ARBA" id="ARBA00023186"/>
    </source>
</evidence>
<dbReference type="InterPro" id="IPR012187">
    <property type="entry name" value="Disulphide_bond_form_BdbC"/>
</dbReference>
<evidence type="ECO:0000256" key="2">
    <source>
        <dbReference type="ARBA" id="ARBA00007602"/>
    </source>
</evidence>
<evidence type="ECO:0000256" key="5">
    <source>
        <dbReference type="ARBA" id="ARBA00022982"/>
    </source>
</evidence>
<keyword evidence="8 12" id="KW-0472">Membrane</keyword>
<feature type="transmembrane region" description="Helical" evidence="12">
    <location>
        <begin position="154"/>
        <end position="175"/>
    </location>
</feature>
<evidence type="ECO:0000256" key="3">
    <source>
        <dbReference type="ARBA" id="ARBA00022448"/>
    </source>
</evidence>
<dbReference type="GO" id="GO:0006457">
    <property type="term" value="P:protein folding"/>
    <property type="evidence" value="ECO:0007669"/>
    <property type="project" value="InterPro"/>
</dbReference>
<evidence type="ECO:0000256" key="7">
    <source>
        <dbReference type="ARBA" id="ARBA00023002"/>
    </source>
</evidence>
<keyword evidence="7" id="KW-0560">Oxidoreductase</keyword>
<accession>A0A6J7RSS5</accession>
<feature type="transmembrane region" description="Helical" evidence="12">
    <location>
        <begin position="109"/>
        <end position="128"/>
    </location>
</feature>
<comment type="subcellular location">
    <subcellularLocation>
        <location evidence="1">Membrane</location>
        <topology evidence="1">Multi-pass membrane protein</topology>
    </subcellularLocation>
</comment>
<dbReference type="Gene3D" id="1.20.1550.10">
    <property type="entry name" value="DsbB-like"/>
    <property type="match status" value="1"/>
</dbReference>
<evidence type="ECO:0000256" key="12">
    <source>
        <dbReference type="SAM" id="Phobius"/>
    </source>
</evidence>
<feature type="transmembrane region" description="Helical" evidence="12">
    <location>
        <begin position="79"/>
        <end position="97"/>
    </location>
</feature>
<reference evidence="13" key="1">
    <citation type="submission" date="2020-05" db="EMBL/GenBank/DDBJ databases">
        <authorList>
            <person name="Chiriac C."/>
            <person name="Salcher M."/>
            <person name="Ghai R."/>
            <person name="Kavagutti S V."/>
        </authorList>
    </citation>
    <scope>NUCLEOTIDE SEQUENCE</scope>
</reference>
<feature type="transmembrane region" description="Helical" evidence="12">
    <location>
        <begin position="6"/>
        <end position="27"/>
    </location>
</feature>
<sequence length="194" mass="21764">MNTDTMQLLSALLALFAVGGSLVLLVARLTSRRFAAASNFVDAFRPVALPLAFMVPAFAMFGSLWFSEVANYNPCKLCWYQRTCMYPLAVILLVALVRKNKVVARQEVTLYAVPLAVVGSVISLYHYLLEWNPTWETNVCAIDVPCTTIWFRRFGFVSLPFMALCGFVSVVILLCTTYTKKSEVKETAQHMEKL</sequence>
<keyword evidence="6 12" id="KW-1133">Transmembrane helix</keyword>
<evidence type="ECO:0000256" key="11">
    <source>
        <dbReference type="ARBA" id="ARBA00023284"/>
    </source>
</evidence>
<evidence type="ECO:0000256" key="1">
    <source>
        <dbReference type="ARBA" id="ARBA00004141"/>
    </source>
</evidence>
<keyword evidence="3" id="KW-0813">Transport</keyword>
<keyword evidence="5" id="KW-0249">Electron transport</keyword>
<feature type="transmembrane region" description="Helical" evidence="12">
    <location>
        <begin position="47"/>
        <end position="67"/>
    </location>
</feature>
<dbReference type="InterPro" id="IPR023380">
    <property type="entry name" value="DsbB-like_sf"/>
</dbReference>
<dbReference type="SUPFAM" id="SSF158442">
    <property type="entry name" value="DsbB-like"/>
    <property type="match status" value="1"/>
</dbReference>
<dbReference type="GO" id="GO:0016020">
    <property type="term" value="C:membrane"/>
    <property type="evidence" value="ECO:0007669"/>
    <property type="project" value="UniProtKB-SubCell"/>
</dbReference>
<dbReference type="EMBL" id="CAFBPN010000166">
    <property type="protein sequence ID" value="CAB5031884.1"/>
    <property type="molecule type" value="Genomic_DNA"/>
</dbReference>
<name>A0A6J7RSS5_9ZZZZ</name>
<dbReference type="Pfam" id="PF02600">
    <property type="entry name" value="DsbB"/>
    <property type="match status" value="1"/>
</dbReference>
<keyword evidence="4 12" id="KW-0812">Transmembrane</keyword>
<keyword evidence="9" id="KW-1015">Disulfide bond</keyword>
<comment type="similarity">
    <text evidence="2">Belongs to the DsbB family. BdbC subfamily.</text>
</comment>
<dbReference type="PANTHER" id="PTHR43469">
    <property type="entry name" value="DISULFIDE FORMATION PROTEIN-RELATED"/>
    <property type="match status" value="1"/>
</dbReference>
<proteinExistence type="inferred from homology"/>
<dbReference type="GO" id="GO:0015035">
    <property type="term" value="F:protein-disulfide reductase activity"/>
    <property type="evidence" value="ECO:0007669"/>
    <property type="project" value="InterPro"/>
</dbReference>
<evidence type="ECO:0000256" key="4">
    <source>
        <dbReference type="ARBA" id="ARBA00022692"/>
    </source>
</evidence>
<evidence type="ECO:0000256" key="9">
    <source>
        <dbReference type="ARBA" id="ARBA00023157"/>
    </source>
</evidence>
<keyword evidence="11" id="KW-0676">Redox-active center</keyword>
<keyword evidence="10" id="KW-0143">Chaperone</keyword>
<evidence type="ECO:0000313" key="13">
    <source>
        <dbReference type="EMBL" id="CAB5031884.1"/>
    </source>
</evidence>
<dbReference type="AlphaFoldDB" id="A0A6J7RSS5"/>
<dbReference type="InterPro" id="IPR003752">
    <property type="entry name" value="DiS_bond_form_DsbB/BdbC"/>
</dbReference>
<evidence type="ECO:0000256" key="8">
    <source>
        <dbReference type="ARBA" id="ARBA00023136"/>
    </source>
</evidence>
<evidence type="ECO:0000256" key="6">
    <source>
        <dbReference type="ARBA" id="ARBA00022989"/>
    </source>
</evidence>
<protein>
    <submittedName>
        <fullName evidence="13">Unannotated protein</fullName>
    </submittedName>
</protein>